<organism evidence="1 2">
    <name type="scientific">Rickettsia japonica</name>
    <dbReference type="NCBI Taxonomy" id="35790"/>
    <lineage>
        <taxon>Bacteria</taxon>
        <taxon>Pseudomonadati</taxon>
        <taxon>Pseudomonadota</taxon>
        <taxon>Alphaproteobacteria</taxon>
        <taxon>Rickettsiales</taxon>
        <taxon>Rickettsiaceae</taxon>
        <taxon>Rickettsieae</taxon>
        <taxon>Rickettsia</taxon>
        <taxon>spotted fever group</taxon>
    </lineage>
</organism>
<reference evidence="1 2" key="1">
    <citation type="journal article" date="2017" name="Genome Biol. Evol.">
        <title>Extremely Low Genomic Diversity of Rickettsia japonica Distributed in Japan.</title>
        <authorList>
            <person name="Akter A."/>
            <person name="Ooka T."/>
            <person name="Gotoh Y."/>
            <person name="Yamamoto S."/>
            <person name="Fujita H."/>
            <person name="Terasoma F."/>
            <person name="Kida K."/>
            <person name="Taira M."/>
            <person name="Nakadouzono F."/>
            <person name="Gokuden M."/>
            <person name="Hirano M."/>
            <person name="Miyashiro M."/>
            <person name="Inari K."/>
            <person name="Shimazu Y."/>
            <person name="Tabara K."/>
            <person name="Toyoda A."/>
            <person name="Yoshimura D."/>
            <person name="Itoh T."/>
            <person name="Kitano T."/>
            <person name="Sato M.P."/>
            <person name="Katsura K."/>
            <person name="Mondal S.I."/>
            <person name="Ogura Y."/>
            <person name="Ando S."/>
            <person name="Hayashi T."/>
        </authorList>
    </citation>
    <scope>NUCLEOTIDE SEQUENCE [LARGE SCALE GENOMIC DNA]</scope>
    <source>
        <strain evidence="1 2">YH_M</strain>
    </source>
</reference>
<dbReference type="EMBL" id="AP017602">
    <property type="protein sequence ID" value="BAW83030.1"/>
    <property type="molecule type" value="Genomic_DNA"/>
</dbReference>
<gene>
    <name evidence="1" type="ORF">RJYHM_0811</name>
</gene>
<dbReference type="RefSeq" id="WP_225981239.1">
    <property type="nucleotide sequence ID" value="NZ_AP017572.1"/>
</dbReference>
<dbReference type="GeneID" id="93795946"/>
<name>A0AAD1FLD0_RICJA</name>
<proteinExistence type="predicted"/>
<sequence>MKQIQPKRIANPSNCGEEIAAKDIIRIFSLNLLCTLLTLTIFGSDSESEDSEDDDSYVSILLLKIKEPECKIHLDLV</sequence>
<evidence type="ECO:0000313" key="1">
    <source>
        <dbReference type="EMBL" id="BAW83030.1"/>
    </source>
</evidence>
<evidence type="ECO:0000313" key="2">
    <source>
        <dbReference type="Proteomes" id="UP000217846"/>
    </source>
</evidence>
<protein>
    <submittedName>
        <fullName evidence="1">Uncharacterized protein</fullName>
    </submittedName>
</protein>
<dbReference type="Proteomes" id="UP000217846">
    <property type="component" value="Chromosome"/>
</dbReference>
<dbReference type="AlphaFoldDB" id="A0AAD1FLD0"/>
<accession>A0AAD1FLD0</accession>